<reference evidence="1 2" key="1">
    <citation type="submission" date="2019-12" db="EMBL/GenBank/DDBJ databases">
        <title>A genome sequence resource for the geographically widespread anthracnose pathogen Colletotrichum asianum.</title>
        <authorList>
            <person name="Meng Y."/>
        </authorList>
    </citation>
    <scope>NUCLEOTIDE SEQUENCE [LARGE SCALE GENOMIC DNA]</scope>
    <source>
        <strain evidence="1 2">ICMP 18580</strain>
    </source>
</reference>
<evidence type="ECO:0000313" key="1">
    <source>
        <dbReference type="EMBL" id="KAF0325608.1"/>
    </source>
</evidence>
<dbReference type="AlphaFoldDB" id="A0A8H3WJI0"/>
<proteinExistence type="predicted"/>
<dbReference type="EMBL" id="WOWK01000035">
    <property type="protein sequence ID" value="KAF0325608.1"/>
    <property type="molecule type" value="Genomic_DNA"/>
</dbReference>
<evidence type="ECO:0000313" key="2">
    <source>
        <dbReference type="Proteomes" id="UP000434172"/>
    </source>
</evidence>
<sequence length="130" mass="14017">MGGHPPLGIRSLACGCLSVALPRSELMESFTDAAEGGSLESLLENHACYALQQGFLVFRAASQLETVSAGMGESAMRRCQFERCAGLLDACQIGMSLFPSILTAGEQWTFTRWTFPPVGAGRKTCTEHRE</sequence>
<organism evidence="1 2">
    <name type="scientific">Colletotrichum asianum</name>
    <dbReference type="NCBI Taxonomy" id="702518"/>
    <lineage>
        <taxon>Eukaryota</taxon>
        <taxon>Fungi</taxon>
        <taxon>Dikarya</taxon>
        <taxon>Ascomycota</taxon>
        <taxon>Pezizomycotina</taxon>
        <taxon>Sordariomycetes</taxon>
        <taxon>Hypocreomycetidae</taxon>
        <taxon>Glomerellales</taxon>
        <taxon>Glomerellaceae</taxon>
        <taxon>Colletotrichum</taxon>
        <taxon>Colletotrichum gloeosporioides species complex</taxon>
    </lineage>
</organism>
<comment type="caution">
    <text evidence="1">The sequence shown here is derived from an EMBL/GenBank/DDBJ whole genome shotgun (WGS) entry which is preliminary data.</text>
</comment>
<keyword evidence="2" id="KW-1185">Reference proteome</keyword>
<accession>A0A8H3WJI0</accession>
<protein>
    <submittedName>
        <fullName evidence="1">Uncharacterized protein</fullName>
    </submittedName>
</protein>
<name>A0A8H3WJI0_9PEZI</name>
<dbReference type="Proteomes" id="UP000434172">
    <property type="component" value="Unassembled WGS sequence"/>
</dbReference>
<gene>
    <name evidence="1" type="ORF">GQ607_007050</name>
</gene>